<evidence type="ECO:0000256" key="1">
    <source>
        <dbReference type="ARBA" id="ARBA00004123"/>
    </source>
</evidence>
<feature type="compositionally biased region" description="Basic and acidic residues" evidence="3">
    <location>
        <begin position="334"/>
        <end position="343"/>
    </location>
</feature>
<name>A0AA35TE49_GEOBA</name>
<keyword evidence="2" id="KW-0539">Nucleus</keyword>
<evidence type="ECO:0000259" key="4">
    <source>
        <dbReference type="PROSITE" id="PS50053"/>
    </source>
</evidence>
<dbReference type="PANTHER" id="PTHR23010:SF1">
    <property type="entry name" value="MIDNOLIN"/>
    <property type="match status" value="1"/>
</dbReference>
<protein>
    <submittedName>
        <fullName evidence="5">Midnolin-B</fullName>
    </submittedName>
</protein>
<dbReference type="GO" id="GO:0005634">
    <property type="term" value="C:nucleus"/>
    <property type="evidence" value="ECO:0007669"/>
    <property type="project" value="UniProtKB-SubCell"/>
</dbReference>
<feature type="compositionally biased region" description="Polar residues" evidence="3">
    <location>
        <begin position="209"/>
        <end position="232"/>
    </location>
</feature>
<comment type="caution">
    <text evidence="5">The sequence shown here is derived from an EMBL/GenBank/DDBJ whole genome shotgun (WGS) entry which is preliminary data.</text>
</comment>
<evidence type="ECO:0000256" key="2">
    <source>
        <dbReference type="ARBA" id="ARBA00023242"/>
    </source>
</evidence>
<dbReference type="EMBL" id="CASHTH010003510">
    <property type="protein sequence ID" value="CAI8045888.1"/>
    <property type="molecule type" value="Genomic_DNA"/>
</dbReference>
<dbReference type="SUPFAM" id="SSF54236">
    <property type="entry name" value="Ubiquitin-like"/>
    <property type="match status" value="1"/>
</dbReference>
<feature type="compositionally biased region" description="Low complexity" evidence="3">
    <location>
        <begin position="345"/>
        <end position="361"/>
    </location>
</feature>
<feature type="region of interest" description="Disordered" evidence="3">
    <location>
        <begin position="334"/>
        <end position="369"/>
    </location>
</feature>
<dbReference type="InterPro" id="IPR029071">
    <property type="entry name" value="Ubiquitin-like_domsf"/>
</dbReference>
<dbReference type="AlphaFoldDB" id="A0AA35TE49"/>
<sequence>MASNNHGTHSHRKRERSRSRSVRVRVRPTVGQPFEVSLSASARVSTLKESISDKMGLSTHKMTLLLKSDELKSGTLTQNRISDGTEVLLVPALETGVATTNSMDPVAMMKHSMSGITDKQIDDFLNGKHPLSVAIRMGESVVVVNLHRAKVEDDDPPPKRRCLRACRVAPDSSYCSSFQSQSSLAPPTSLSSSLPSPLSCPAPSSSSSDFRLNTNPRLSTSTDNVDAPSSSRELAAGPSSHLPSAGSHRECSDEPCCSYTHSQPLPATAQPLTHTDNSGVSMKRKAVMEAIGEILKKMYASSEKGRLPGSFKGRFSSEFTCNNDMNDIVHTKTTMAREGEASKQSDSGSRSRLARAAAPSKSHFEENEQLKGKMAQVRYRMQQLRAEKAARRREKGGKSPCGWMESMNCEAPAKPQLVPDTGYCGLKKGFLLS</sequence>
<dbReference type="Gene3D" id="3.10.20.90">
    <property type="entry name" value="Phosphatidylinositol 3-kinase Catalytic Subunit, Chain A, domain 1"/>
    <property type="match status" value="1"/>
</dbReference>
<accession>A0AA35TE49</accession>
<dbReference type="PANTHER" id="PTHR23010">
    <property type="entry name" value="MIDNOLIN"/>
    <property type="match status" value="1"/>
</dbReference>
<proteinExistence type="predicted"/>
<reference evidence="5" key="1">
    <citation type="submission" date="2023-03" db="EMBL/GenBank/DDBJ databases">
        <authorList>
            <person name="Steffen K."/>
            <person name="Cardenas P."/>
        </authorList>
    </citation>
    <scope>NUCLEOTIDE SEQUENCE</scope>
</reference>
<evidence type="ECO:0000313" key="5">
    <source>
        <dbReference type="EMBL" id="CAI8045888.1"/>
    </source>
</evidence>
<feature type="region of interest" description="Disordered" evidence="3">
    <location>
        <begin position="1"/>
        <end position="25"/>
    </location>
</feature>
<gene>
    <name evidence="5" type="ORF">GBAR_LOCUS25369</name>
</gene>
<feature type="domain" description="Ubiquitin-like" evidence="4">
    <location>
        <begin position="22"/>
        <end position="96"/>
    </location>
</feature>
<evidence type="ECO:0000256" key="3">
    <source>
        <dbReference type="SAM" id="MobiDB-lite"/>
    </source>
</evidence>
<feature type="compositionally biased region" description="Low complexity" evidence="3">
    <location>
        <begin position="185"/>
        <end position="208"/>
    </location>
</feature>
<feature type="compositionally biased region" description="Basic residues" evidence="3">
    <location>
        <begin position="8"/>
        <end position="25"/>
    </location>
</feature>
<organism evidence="5 6">
    <name type="scientific">Geodia barretti</name>
    <name type="common">Barrett's horny sponge</name>
    <dbReference type="NCBI Taxonomy" id="519541"/>
    <lineage>
        <taxon>Eukaryota</taxon>
        <taxon>Metazoa</taxon>
        <taxon>Porifera</taxon>
        <taxon>Demospongiae</taxon>
        <taxon>Heteroscleromorpha</taxon>
        <taxon>Tetractinellida</taxon>
        <taxon>Astrophorina</taxon>
        <taxon>Geodiidae</taxon>
        <taxon>Geodia</taxon>
    </lineage>
</organism>
<dbReference type="Proteomes" id="UP001174909">
    <property type="component" value="Unassembled WGS sequence"/>
</dbReference>
<dbReference type="InterPro" id="IPR000626">
    <property type="entry name" value="Ubiquitin-like_dom"/>
</dbReference>
<evidence type="ECO:0000313" key="6">
    <source>
        <dbReference type="Proteomes" id="UP001174909"/>
    </source>
</evidence>
<feature type="region of interest" description="Disordered" evidence="3">
    <location>
        <begin position="185"/>
        <end position="247"/>
    </location>
</feature>
<comment type="subcellular location">
    <subcellularLocation>
        <location evidence="1">Nucleus</location>
    </subcellularLocation>
</comment>
<dbReference type="InterPro" id="IPR039336">
    <property type="entry name" value="Midnolin"/>
</dbReference>
<keyword evidence="6" id="KW-1185">Reference proteome</keyword>
<dbReference type="PROSITE" id="PS50053">
    <property type="entry name" value="UBIQUITIN_2"/>
    <property type="match status" value="1"/>
</dbReference>